<feature type="compositionally biased region" description="Acidic residues" evidence="1">
    <location>
        <begin position="288"/>
        <end position="300"/>
    </location>
</feature>
<feature type="compositionally biased region" description="Polar residues" evidence="1">
    <location>
        <begin position="277"/>
        <end position="287"/>
    </location>
</feature>
<keyword evidence="3" id="KW-1185">Reference proteome</keyword>
<feature type="compositionally biased region" description="Polar residues" evidence="1">
    <location>
        <begin position="168"/>
        <end position="196"/>
    </location>
</feature>
<feature type="region of interest" description="Disordered" evidence="1">
    <location>
        <begin position="232"/>
        <end position="300"/>
    </location>
</feature>
<evidence type="ECO:0000313" key="3">
    <source>
        <dbReference type="Proteomes" id="UP001521116"/>
    </source>
</evidence>
<organism evidence="2 3">
    <name type="scientific">Neofusicoccum ribis</name>
    <dbReference type="NCBI Taxonomy" id="45134"/>
    <lineage>
        <taxon>Eukaryota</taxon>
        <taxon>Fungi</taxon>
        <taxon>Dikarya</taxon>
        <taxon>Ascomycota</taxon>
        <taxon>Pezizomycotina</taxon>
        <taxon>Dothideomycetes</taxon>
        <taxon>Dothideomycetes incertae sedis</taxon>
        <taxon>Botryosphaeriales</taxon>
        <taxon>Botryosphaeriaceae</taxon>
        <taxon>Neofusicoccum</taxon>
    </lineage>
</organism>
<reference evidence="2 3" key="1">
    <citation type="submission" date="2024-02" db="EMBL/GenBank/DDBJ databases">
        <title>De novo assembly and annotation of 12 fungi associated with fruit tree decline syndrome in Ontario, Canada.</title>
        <authorList>
            <person name="Sulman M."/>
            <person name="Ellouze W."/>
            <person name="Ilyukhin E."/>
        </authorList>
    </citation>
    <scope>NUCLEOTIDE SEQUENCE [LARGE SCALE GENOMIC DNA]</scope>
    <source>
        <strain evidence="2 3">M1-105</strain>
    </source>
</reference>
<name>A0ABR3SAF4_9PEZI</name>
<evidence type="ECO:0000256" key="1">
    <source>
        <dbReference type="SAM" id="MobiDB-lite"/>
    </source>
</evidence>
<gene>
    <name evidence="2" type="ORF">SLS56_011978</name>
</gene>
<feature type="compositionally biased region" description="Polar residues" evidence="1">
    <location>
        <begin position="150"/>
        <end position="159"/>
    </location>
</feature>
<evidence type="ECO:0000313" key="2">
    <source>
        <dbReference type="EMBL" id="KAL1614948.1"/>
    </source>
</evidence>
<protein>
    <submittedName>
        <fullName evidence="2">Uncharacterized protein</fullName>
    </submittedName>
</protein>
<feature type="region of interest" description="Disordered" evidence="1">
    <location>
        <begin position="150"/>
        <end position="203"/>
    </location>
</feature>
<accession>A0ABR3SAF4</accession>
<dbReference type="EMBL" id="JAJVDC020000347">
    <property type="protein sequence ID" value="KAL1614948.1"/>
    <property type="molecule type" value="Genomic_DNA"/>
</dbReference>
<comment type="caution">
    <text evidence="2">The sequence shown here is derived from an EMBL/GenBank/DDBJ whole genome shotgun (WGS) entry which is preliminary data.</text>
</comment>
<sequence>MSYGHVNPRAISYLHWSPVPVAQGGRITHGQGSYVPASLSLSCIEPMQPSTSMPPLPSNNNNQWDDPSVGKIDWGNIDFGKIDFSSMDWVNIGHNNIGHNNIDHNNVNHNNVNHNNFDFSNIDLDNINLDKIDLGNVDWDIIAPDSTAPDSITPDTIASDTIAPDSIASDNIASDNTTPDNITPDNVTPDNITPDNVTGVRSRHDSLTIDPAWLHGPMANGFVFHQGANLPAEQQQAVPASPERPAKRRRLNSAGDAAHPDPASSAEAEPDVEAPGSPSTTEGSAQDSETDELDVDFWFA</sequence>
<dbReference type="SUPFAM" id="SSF141571">
    <property type="entry name" value="Pentapeptide repeat-like"/>
    <property type="match status" value="1"/>
</dbReference>
<dbReference type="Gene3D" id="2.160.20.80">
    <property type="entry name" value="E3 ubiquitin-protein ligase SopA"/>
    <property type="match status" value="1"/>
</dbReference>
<dbReference type="Proteomes" id="UP001521116">
    <property type="component" value="Unassembled WGS sequence"/>
</dbReference>
<proteinExistence type="predicted"/>